<keyword evidence="1" id="KW-0732">Signal</keyword>
<keyword evidence="3" id="KW-1185">Reference proteome</keyword>
<feature type="signal peptide" evidence="1">
    <location>
        <begin position="1"/>
        <end position="21"/>
    </location>
</feature>
<dbReference type="Proteomes" id="UP001386955">
    <property type="component" value="Unassembled WGS sequence"/>
</dbReference>
<dbReference type="EMBL" id="JAYMYS010000002">
    <property type="protein sequence ID" value="KAK7406510.1"/>
    <property type="molecule type" value="Genomic_DNA"/>
</dbReference>
<evidence type="ECO:0000313" key="3">
    <source>
        <dbReference type="Proteomes" id="UP001386955"/>
    </source>
</evidence>
<name>A0AAN9XSK7_PSOTE</name>
<accession>A0AAN9XSK7</accession>
<evidence type="ECO:0008006" key="4">
    <source>
        <dbReference type="Google" id="ProtNLM"/>
    </source>
</evidence>
<gene>
    <name evidence="2" type="ORF">VNO78_08137</name>
</gene>
<organism evidence="2 3">
    <name type="scientific">Psophocarpus tetragonolobus</name>
    <name type="common">Winged bean</name>
    <name type="synonym">Dolichos tetragonolobus</name>
    <dbReference type="NCBI Taxonomy" id="3891"/>
    <lineage>
        <taxon>Eukaryota</taxon>
        <taxon>Viridiplantae</taxon>
        <taxon>Streptophyta</taxon>
        <taxon>Embryophyta</taxon>
        <taxon>Tracheophyta</taxon>
        <taxon>Spermatophyta</taxon>
        <taxon>Magnoliopsida</taxon>
        <taxon>eudicotyledons</taxon>
        <taxon>Gunneridae</taxon>
        <taxon>Pentapetalae</taxon>
        <taxon>rosids</taxon>
        <taxon>fabids</taxon>
        <taxon>Fabales</taxon>
        <taxon>Fabaceae</taxon>
        <taxon>Papilionoideae</taxon>
        <taxon>50 kb inversion clade</taxon>
        <taxon>NPAAA clade</taxon>
        <taxon>indigoferoid/millettioid clade</taxon>
        <taxon>Phaseoleae</taxon>
        <taxon>Psophocarpus</taxon>
    </lineage>
</organism>
<proteinExistence type="predicted"/>
<evidence type="ECO:0000256" key="1">
    <source>
        <dbReference type="SAM" id="SignalP"/>
    </source>
</evidence>
<feature type="chain" id="PRO_5043028736" description="Secreted protein" evidence="1">
    <location>
        <begin position="22"/>
        <end position="87"/>
    </location>
</feature>
<comment type="caution">
    <text evidence="2">The sequence shown here is derived from an EMBL/GenBank/DDBJ whole genome shotgun (WGS) entry which is preliminary data.</text>
</comment>
<protein>
    <recommendedName>
        <fullName evidence="4">Secreted protein</fullName>
    </recommendedName>
</protein>
<evidence type="ECO:0000313" key="2">
    <source>
        <dbReference type="EMBL" id="KAK7406510.1"/>
    </source>
</evidence>
<reference evidence="2 3" key="1">
    <citation type="submission" date="2024-01" db="EMBL/GenBank/DDBJ databases">
        <title>The genomes of 5 underutilized Papilionoideae crops provide insights into root nodulation and disease resistanc.</title>
        <authorList>
            <person name="Jiang F."/>
        </authorList>
    </citation>
    <scope>NUCLEOTIDE SEQUENCE [LARGE SCALE GENOMIC DNA]</scope>
    <source>
        <strain evidence="2">DUOXIRENSHENG_FW03</strain>
        <tissue evidence="2">Leaves</tissue>
    </source>
</reference>
<sequence>MLTLFFQVFYVICSTLPYGLWRIPQIINCESKSKGSKYQRPASLTKNDNTRFFCTRLIETDEVTFSCHHWVNGRDNSTESLWFCIWN</sequence>
<dbReference type="AlphaFoldDB" id="A0AAN9XSK7"/>